<gene>
    <name evidence="2" type="ORF">D9757_009538</name>
</gene>
<dbReference type="EMBL" id="JAACJN010000075">
    <property type="protein sequence ID" value="KAF5378645.1"/>
    <property type="molecule type" value="Genomic_DNA"/>
</dbReference>
<comment type="caution">
    <text evidence="2">The sequence shown here is derived from an EMBL/GenBank/DDBJ whole genome shotgun (WGS) entry which is preliminary data.</text>
</comment>
<reference evidence="2 3" key="1">
    <citation type="journal article" date="2020" name="ISME J.">
        <title>Uncovering the hidden diversity of litter-decomposition mechanisms in mushroom-forming fungi.</title>
        <authorList>
            <person name="Floudas D."/>
            <person name="Bentzer J."/>
            <person name="Ahren D."/>
            <person name="Johansson T."/>
            <person name="Persson P."/>
            <person name="Tunlid A."/>
        </authorList>
    </citation>
    <scope>NUCLEOTIDE SEQUENCE [LARGE SCALE GENOMIC DNA]</scope>
    <source>
        <strain evidence="2 3">CBS 406.79</strain>
    </source>
</reference>
<name>A0A8H5H901_9AGAR</name>
<evidence type="ECO:0000313" key="3">
    <source>
        <dbReference type="Proteomes" id="UP000518752"/>
    </source>
</evidence>
<organism evidence="2 3">
    <name type="scientific">Collybiopsis confluens</name>
    <dbReference type="NCBI Taxonomy" id="2823264"/>
    <lineage>
        <taxon>Eukaryota</taxon>
        <taxon>Fungi</taxon>
        <taxon>Dikarya</taxon>
        <taxon>Basidiomycota</taxon>
        <taxon>Agaricomycotina</taxon>
        <taxon>Agaricomycetes</taxon>
        <taxon>Agaricomycetidae</taxon>
        <taxon>Agaricales</taxon>
        <taxon>Marasmiineae</taxon>
        <taxon>Omphalotaceae</taxon>
        <taxon>Collybiopsis</taxon>
    </lineage>
</organism>
<dbReference type="OrthoDB" id="3069771at2759"/>
<evidence type="ECO:0000256" key="1">
    <source>
        <dbReference type="SAM" id="MobiDB-lite"/>
    </source>
</evidence>
<dbReference type="Proteomes" id="UP000518752">
    <property type="component" value="Unassembled WGS sequence"/>
</dbReference>
<feature type="region of interest" description="Disordered" evidence="1">
    <location>
        <begin position="42"/>
        <end position="70"/>
    </location>
</feature>
<feature type="compositionally biased region" description="Polar residues" evidence="1">
    <location>
        <begin position="42"/>
        <end position="54"/>
    </location>
</feature>
<keyword evidence="3" id="KW-1185">Reference proteome</keyword>
<proteinExistence type="predicted"/>
<sequence>MPLHQSGNLKAEVVIQNGGRGKGDLEGQMRQPGPHNIEEITLSDSASRRPSPTTVLRAATGTGTPVPLDAGSLDAAEELRGEVENLRREMDAMRMRTDYGPPPVYQ</sequence>
<protein>
    <submittedName>
        <fullName evidence="2">Uncharacterized protein</fullName>
    </submittedName>
</protein>
<evidence type="ECO:0000313" key="2">
    <source>
        <dbReference type="EMBL" id="KAF5378645.1"/>
    </source>
</evidence>
<accession>A0A8H5H901</accession>
<dbReference type="AlphaFoldDB" id="A0A8H5H901"/>